<sequence>MVNYVLIYKDGNIDKKELAEYKENEFRLPAKPVLFASNNPPESYDLPKTFTSQKISDDEGNQYAIAYETGASSVPMEEIIEYIKRERIPCL</sequence>
<reference evidence="1 2" key="1">
    <citation type="journal article" date="2012" name="BMC Genomics">
        <title>Whole-genome sequencing and identification of Morganella morganii KT pathogenicity-related genes.</title>
        <authorList>
            <person name="Chen Y.T."/>
            <person name="Peng H.L."/>
            <person name="Shia W.C."/>
            <person name="Hsu F.R."/>
            <person name="Ken C.F."/>
            <person name="Tsao Y.M."/>
            <person name="Chen C.H."/>
            <person name="Liu C.E."/>
            <person name="Hsieh M.F."/>
            <person name="Chen H.C."/>
            <person name="Tang C.Y."/>
            <person name="Ku T.H."/>
        </authorList>
    </citation>
    <scope>NUCLEOTIDE SEQUENCE [LARGE SCALE GENOMIC DNA]</scope>
    <source>
        <strain evidence="1 2">KT</strain>
    </source>
</reference>
<organism evidence="1 2">
    <name type="scientific">Morganella morganii subsp. morganii KT</name>
    <dbReference type="NCBI Taxonomy" id="1124991"/>
    <lineage>
        <taxon>Bacteria</taxon>
        <taxon>Pseudomonadati</taxon>
        <taxon>Pseudomonadota</taxon>
        <taxon>Gammaproteobacteria</taxon>
        <taxon>Enterobacterales</taxon>
        <taxon>Morganellaceae</taxon>
        <taxon>Morganella</taxon>
    </lineage>
</organism>
<evidence type="ECO:0000313" key="2">
    <source>
        <dbReference type="Proteomes" id="UP000011834"/>
    </source>
</evidence>
<dbReference type="KEGG" id="mmk:MU9_2942"/>
<keyword evidence="2" id="KW-1185">Reference proteome</keyword>
<dbReference type="RefSeq" id="WP_015422897.1">
    <property type="nucleotide sequence ID" value="NC_020418.1"/>
</dbReference>
<gene>
    <name evidence="1" type="ORF">MU9_2942</name>
</gene>
<name>M1SYI2_MORMO</name>
<dbReference type="EMBL" id="CP004345">
    <property type="protein sequence ID" value="AGG31987.1"/>
    <property type="molecule type" value="Genomic_DNA"/>
</dbReference>
<accession>M1SYI2</accession>
<proteinExistence type="predicted"/>
<dbReference type="AlphaFoldDB" id="M1SYI2"/>
<dbReference type="Proteomes" id="UP000011834">
    <property type="component" value="Chromosome"/>
</dbReference>
<evidence type="ECO:0000313" key="1">
    <source>
        <dbReference type="EMBL" id="AGG31987.1"/>
    </source>
</evidence>
<protein>
    <submittedName>
        <fullName evidence="1">Uncharacterized protein</fullName>
    </submittedName>
</protein>
<dbReference type="HOGENOM" id="CLU_2423702_0_0_6"/>